<gene>
    <name evidence="2" type="ORF">Vbra_11237</name>
</gene>
<dbReference type="InParanoid" id="A0A0G4EDQ9"/>
<accession>A0A0G4EDQ9</accession>
<evidence type="ECO:0000313" key="2">
    <source>
        <dbReference type="EMBL" id="CEL93527.1"/>
    </source>
</evidence>
<dbReference type="Proteomes" id="UP000041254">
    <property type="component" value="Unassembled WGS sequence"/>
</dbReference>
<feature type="compositionally biased region" description="Polar residues" evidence="1">
    <location>
        <begin position="61"/>
        <end position="74"/>
    </location>
</feature>
<feature type="region of interest" description="Disordered" evidence="1">
    <location>
        <begin position="1"/>
        <end position="74"/>
    </location>
</feature>
<protein>
    <submittedName>
        <fullName evidence="2">Uncharacterized protein</fullName>
    </submittedName>
</protein>
<dbReference type="EMBL" id="CDMY01000176">
    <property type="protein sequence ID" value="CEL93527.1"/>
    <property type="molecule type" value="Genomic_DNA"/>
</dbReference>
<sequence length="375" mass="39249">MAYGARVPGRPLAGRLQGGSSTTDMEVSLSPDEGVPGDYSWGGGRAGGVADPVNGEDYPSRTAQTPQRATNTATDISSWSTPYACDERLFHLEQQQRALIHDKKMLQEELSYLKATVHKLAAVVEPMSLTDGGSTLMISGVNVKIVNGEGATDTANGKGNLIFGYEDCQGEVATSDAAGGGTMETTYDSSSKISSAPRFRRTAENGQNGHTSLLEDRSGSHNLIMGCGNSYSSYSCILNGIHNHVHSPFSSIFAGAHNTIHRATPAPAPYVTPYGPGHSCILTGNHGTIHGDRNAIITGHQNKCSMAFGTVVSGQENSVGYGGCVTAGRRNKVEESWSVCMGGQGNRVVDGAVYGVCVGGKDHEMGESGEVGCLT</sequence>
<feature type="compositionally biased region" description="Polar residues" evidence="1">
    <location>
        <begin position="183"/>
        <end position="194"/>
    </location>
</feature>
<dbReference type="VEuPathDB" id="CryptoDB:Vbra_11237"/>
<dbReference type="Gene3D" id="2.150.10.10">
    <property type="entry name" value="Serralysin-like metalloprotease, C-terminal"/>
    <property type="match status" value="1"/>
</dbReference>
<reference evidence="2 3" key="1">
    <citation type="submission" date="2014-11" db="EMBL/GenBank/DDBJ databases">
        <authorList>
            <person name="Zhu J."/>
            <person name="Qi W."/>
            <person name="Song R."/>
        </authorList>
    </citation>
    <scope>NUCLEOTIDE SEQUENCE [LARGE SCALE GENOMIC DNA]</scope>
</reference>
<evidence type="ECO:0000313" key="3">
    <source>
        <dbReference type="Proteomes" id="UP000041254"/>
    </source>
</evidence>
<evidence type="ECO:0000256" key="1">
    <source>
        <dbReference type="SAM" id="MobiDB-lite"/>
    </source>
</evidence>
<name>A0A0G4EDQ9_VITBC</name>
<feature type="region of interest" description="Disordered" evidence="1">
    <location>
        <begin position="176"/>
        <end position="195"/>
    </location>
</feature>
<organism evidence="2 3">
    <name type="scientific">Vitrella brassicaformis (strain CCMP3155)</name>
    <dbReference type="NCBI Taxonomy" id="1169540"/>
    <lineage>
        <taxon>Eukaryota</taxon>
        <taxon>Sar</taxon>
        <taxon>Alveolata</taxon>
        <taxon>Colpodellida</taxon>
        <taxon>Vitrellaceae</taxon>
        <taxon>Vitrella</taxon>
    </lineage>
</organism>
<proteinExistence type="predicted"/>
<dbReference type="AlphaFoldDB" id="A0A0G4EDQ9"/>
<dbReference type="InterPro" id="IPR011049">
    <property type="entry name" value="Serralysin-like_metalloprot_C"/>
</dbReference>
<keyword evidence="3" id="KW-1185">Reference proteome</keyword>